<dbReference type="CDD" id="cd04301">
    <property type="entry name" value="NAT_SF"/>
    <property type="match status" value="1"/>
</dbReference>
<evidence type="ECO:0000256" key="1">
    <source>
        <dbReference type="ARBA" id="ARBA00022679"/>
    </source>
</evidence>
<keyword evidence="1 4" id="KW-0808">Transferase</keyword>
<dbReference type="InterPro" id="IPR016181">
    <property type="entry name" value="Acyl_CoA_acyltransferase"/>
</dbReference>
<evidence type="ECO:0000313" key="5">
    <source>
        <dbReference type="Proteomes" id="UP000095401"/>
    </source>
</evidence>
<evidence type="ECO:0000259" key="3">
    <source>
        <dbReference type="PROSITE" id="PS51186"/>
    </source>
</evidence>
<gene>
    <name evidence="4" type="ORF">BI364_13045</name>
</gene>
<keyword evidence="5" id="KW-1185">Reference proteome</keyword>
<dbReference type="Pfam" id="PF00583">
    <property type="entry name" value="Acetyltransf_1"/>
    <property type="match status" value="1"/>
</dbReference>
<dbReference type="SUPFAM" id="SSF55729">
    <property type="entry name" value="Acyl-CoA N-acyltransferases (Nat)"/>
    <property type="match status" value="1"/>
</dbReference>
<protein>
    <submittedName>
        <fullName evidence="4">Phosphinothricin acetyltransferase</fullName>
    </submittedName>
</protein>
<dbReference type="Proteomes" id="UP000095401">
    <property type="component" value="Chromosome"/>
</dbReference>
<organism evidence="4 5">
    <name type="scientific">Acidihalobacter yilgarnensis</name>
    <dbReference type="NCBI Taxonomy" id="2819280"/>
    <lineage>
        <taxon>Bacteria</taxon>
        <taxon>Pseudomonadati</taxon>
        <taxon>Pseudomonadota</taxon>
        <taxon>Gammaproteobacteria</taxon>
        <taxon>Chromatiales</taxon>
        <taxon>Ectothiorhodospiraceae</taxon>
        <taxon>Acidihalobacter</taxon>
    </lineage>
</organism>
<dbReference type="InterPro" id="IPR000182">
    <property type="entry name" value="GNAT_dom"/>
</dbReference>
<sequence length="170" mass="18901">MALLARLPMRTATRRDLPRIVEIYNDSIPGRMATADTEPVSVASREAWFAAHGPRRPLWVLEVEGRIVGWLSFRDFYGRPAYRCTAEIGLYLDPAYQGRGHGRSLLAEAVSTAPTLGLDTLLAFVFAHNAASLALFERQGFARWGLLPEVAEMDGVRRSLAILGLRLRHA</sequence>
<proteinExistence type="predicted"/>
<dbReference type="GO" id="GO:0016747">
    <property type="term" value="F:acyltransferase activity, transferring groups other than amino-acyl groups"/>
    <property type="evidence" value="ECO:0007669"/>
    <property type="project" value="InterPro"/>
</dbReference>
<dbReference type="PANTHER" id="PTHR43072">
    <property type="entry name" value="N-ACETYLTRANSFERASE"/>
    <property type="match status" value="1"/>
</dbReference>
<dbReference type="PROSITE" id="PS51186">
    <property type="entry name" value="GNAT"/>
    <property type="match status" value="1"/>
</dbReference>
<name>A0A1D8IQN0_9GAMM</name>
<feature type="domain" description="N-acetyltransferase" evidence="3">
    <location>
        <begin position="7"/>
        <end position="163"/>
    </location>
</feature>
<dbReference type="EMBL" id="CP017415">
    <property type="protein sequence ID" value="AOU98769.1"/>
    <property type="molecule type" value="Genomic_DNA"/>
</dbReference>
<dbReference type="AlphaFoldDB" id="A0A1D8IQN0"/>
<keyword evidence="2" id="KW-0012">Acyltransferase</keyword>
<dbReference type="PANTHER" id="PTHR43072:SF23">
    <property type="entry name" value="UPF0039 PROTEIN C11D3.02C"/>
    <property type="match status" value="1"/>
</dbReference>
<dbReference type="Gene3D" id="3.40.630.30">
    <property type="match status" value="1"/>
</dbReference>
<accession>A0A1D8IQN0</accession>
<dbReference type="KEGG" id="aprs:BI364_13045"/>
<evidence type="ECO:0000256" key="2">
    <source>
        <dbReference type="ARBA" id="ARBA00023315"/>
    </source>
</evidence>
<evidence type="ECO:0000313" key="4">
    <source>
        <dbReference type="EMBL" id="AOU98769.1"/>
    </source>
</evidence>
<reference evidence="5" key="1">
    <citation type="submission" date="2016-09" db="EMBL/GenBank/DDBJ databases">
        <title>Acidihalobacter prosperus F5.</title>
        <authorList>
            <person name="Khaleque H.N."/>
            <person name="Ramsay J.P."/>
            <person name="Kaksonen A.H."/>
            <person name="Boxall N.J."/>
            <person name="Watkin E.L.J."/>
        </authorList>
    </citation>
    <scope>NUCLEOTIDE SEQUENCE [LARGE SCALE GENOMIC DNA]</scope>
    <source>
        <strain evidence="5">F5</strain>
    </source>
</reference>